<name>A0A4R2EZ54_9BACT</name>
<sequence length="141" mass="17066">MREELFQKLIDEFREAANGKFDNLTIQGRQITRGYFIEIPLNGYPMNLLHYEIIRRYEKVSVELHFQGENTKKSFQNCQLNDERFTWFDWFDARSIAHKVVINIDYVNIEEDAMRLVTMLTEMEESLGSRFREYATKIRRR</sequence>
<dbReference type="EMBL" id="SLWB01000002">
    <property type="protein sequence ID" value="TCN72264.1"/>
    <property type="molecule type" value="Genomic_DNA"/>
</dbReference>
<evidence type="ECO:0000313" key="2">
    <source>
        <dbReference type="Proteomes" id="UP000294830"/>
    </source>
</evidence>
<comment type="caution">
    <text evidence="1">The sequence shown here is derived from an EMBL/GenBank/DDBJ whole genome shotgun (WGS) entry which is preliminary data.</text>
</comment>
<keyword evidence="2" id="KW-1185">Reference proteome</keyword>
<evidence type="ECO:0000313" key="1">
    <source>
        <dbReference type="EMBL" id="TCN72264.1"/>
    </source>
</evidence>
<reference evidence="1 2" key="1">
    <citation type="submission" date="2019-03" db="EMBL/GenBank/DDBJ databases">
        <title>Genomic Encyclopedia of Archaeal and Bacterial Type Strains, Phase II (KMG-II): from individual species to whole genera.</title>
        <authorList>
            <person name="Goeker M."/>
        </authorList>
    </citation>
    <scope>NUCLEOTIDE SEQUENCE [LARGE SCALE GENOMIC DNA]</scope>
    <source>
        <strain evidence="1 2">RL-C</strain>
    </source>
</reference>
<dbReference type="AlphaFoldDB" id="A0A4R2EZ54"/>
<proteinExistence type="predicted"/>
<accession>A0A4R2EZ54</accession>
<gene>
    <name evidence="1" type="ORF">CLV25_102230</name>
</gene>
<dbReference type="RefSeq" id="WP_131838319.1">
    <property type="nucleotide sequence ID" value="NZ_SLWB01000002.1"/>
</dbReference>
<dbReference type="Proteomes" id="UP000294830">
    <property type="component" value="Unassembled WGS sequence"/>
</dbReference>
<protein>
    <submittedName>
        <fullName evidence="1">Uncharacterized protein</fullName>
    </submittedName>
</protein>
<organism evidence="1 2">
    <name type="scientific">Acetobacteroides hydrogenigenes</name>
    <dbReference type="NCBI Taxonomy" id="979970"/>
    <lineage>
        <taxon>Bacteria</taxon>
        <taxon>Pseudomonadati</taxon>
        <taxon>Bacteroidota</taxon>
        <taxon>Bacteroidia</taxon>
        <taxon>Bacteroidales</taxon>
        <taxon>Rikenellaceae</taxon>
        <taxon>Acetobacteroides</taxon>
    </lineage>
</organism>